<proteinExistence type="predicted"/>
<sequence length="57" mass="6437">MSSGHPVVYINKSHWCSRPEVGNEGHIYFCFSCQLLVLITELALTFRPPDILAAFLD</sequence>
<organism evidence="1">
    <name type="scientific">Anguilla anguilla</name>
    <name type="common">European freshwater eel</name>
    <name type="synonym">Muraena anguilla</name>
    <dbReference type="NCBI Taxonomy" id="7936"/>
    <lineage>
        <taxon>Eukaryota</taxon>
        <taxon>Metazoa</taxon>
        <taxon>Chordata</taxon>
        <taxon>Craniata</taxon>
        <taxon>Vertebrata</taxon>
        <taxon>Euteleostomi</taxon>
        <taxon>Actinopterygii</taxon>
        <taxon>Neopterygii</taxon>
        <taxon>Teleostei</taxon>
        <taxon>Anguilliformes</taxon>
        <taxon>Anguillidae</taxon>
        <taxon>Anguilla</taxon>
    </lineage>
</organism>
<evidence type="ECO:0000313" key="1">
    <source>
        <dbReference type="EMBL" id="JAH85578.1"/>
    </source>
</evidence>
<dbReference type="AlphaFoldDB" id="A0A0E9W7X2"/>
<accession>A0A0E9W7X2</accession>
<reference evidence="1" key="1">
    <citation type="submission" date="2014-11" db="EMBL/GenBank/DDBJ databases">
        <authorList>
            <person name="Amaro Gonzalez C."/>
        </authorList>
    </citation>
    <scope>NUCLEOTIDE SEQUENCE</scope>
</reference>
<name>A0A0E9W7X2_ANGAN</name>
<protein>
    <submittedName>
        <fullName evidence="1">Uncharacterized protein</fullName>
    </submittedName>
</protein>
<reference evidence="1" key="2">
    <citation type="journal article" date="2015" name="Fish Shellfish Immunol.">
        <title>Early steps in the European eel (Anguilla anguilla)-Vibrio vulnificus interaction in the gills: Role of the RtxA13 toxin.</title>
        <authorList>
            <person name="Callol A."/>
            <person name="Pajuelo D."/>
            <person name="Ebbesson L."/>
            <person name="Teles M."/>
            <person name="MacKenzie S."/>
            <person name="Amaro C."/>
        </authorList>
    </citation>
    <scope>NUCLEOTIDE SEQUENCE</scope>
</reference>
<dbReference type="EMBL" id="GBXM01022999">
    <property type="protein sequence ID" value="JAH85578.1"/>
    <property type="molecule type" value="Transcribed_RNA"/>
</dbReference>